<accession>A0A6A4VNJ0</accession>
<protein>
    <submittedName>
        <fullName evidence="2">Uncharacterized protein</fullName>
    </submittedName>
</protein>
<feature type="region of interest" description="Disordered" evidence="1">
    <location>
        <begin position="1"/>
        <end position="53"/>
    </location>
</feature>
<gene>
    <name evidence="2" type="ORF">FJT64_009690</name>
</gene>
<name>A0A6A4VNJ0_AMPAM</name>
<dbReference type="EMBL" id="VIIS01001823">
    <property type="protein sequence ID" value="KAF0292292.1"/>
    <property type="molecule type" value="Genomic_DNA"/>
</dbReference>
<feature type="compositionally biased region" description="Basic residues" evidence="1">
    <location>
        <begin position="33"/>
        <end position="42"/>
    </location>
</feature>
<sequence length="200" mass="22197">MASKTQDRPDVNPHEPIPSTSQGGKTRVFNQSRKPKRAKPPKPSKPQVTTGPKVLAPLEVPKPQHLNAKGTALASDPLWQDAFVLEGDKGYVQVPKKRTFGVTAEGLYDITSAVYNEICAVDGSVRKTIPKSAFEYHATILLHARFAELRKRHGYDSTYGELRFVETMKEFGPVPEAQEAYYRSFGDLPDVAGVEYKLVL</sequence>
<feature type="compositionally biased region" description="Polar residues" evidence="1">
    <location>
        <begin position="18"/>
        <end position="31"/>
    </location>
</feature>
<evidence type="ECO:0000313" key="2">
    <source>
        <dbReference type="EMBL" id="KAF0292292.1"/>
    </source>
</evidence>
<organism evidence="2 3">
    <name type="scientific">Amphibalanus amphitrite</name>
    <name type="common">Striped barnacle</name>
    <name type="synonym">Balanus amphitrite</name>
    <dbReference type="NCBI Taxonomy" id="1232801"/>
    <lineage>
        <taxon>Eukaryota</taxon>
        <taxon>Metazoa</taxon>
        <taxon>Ecdysozoa</taxon>
        <taxon>Arthropoda</taxon>
        <taxon>Crustacea</taxon>
        <taxon>Multicrustacea</taxon>
        <taxon>Cirripedia</taxon>
        <taxon>Thoracica</taxon>
        <taxon>Thoracicalcarea</taxon>
        <taxon>Balanomorpha</taxon>
        <taxon>Balanoidea</taxon>
        <taxon>Balanidae</taxon>
        <taxon>Amphibalaninae</taxon>
        <taxon>Amphibalanus</taxon>
    </lineage>
</organism>
<feature type="compositionally biased region" description="Basic and acidic residues" evidence="1">
    <location>
        <begin position="1"/>
        <end position="13"/>
    </location>
</feature>
<reference evidence="2 3" key="1">
    <citation type="submission" date="2019-07" db="EMBL/GenBank/DDBJ databases">
        <title>Draft genome assembly of a fouling barnacle, Amphibalanus amphitrite (Darwin, 1854): The first reference genome for Thecostraca.</title>
        <authorList>
            <person name="Kim W."/>
        </authorList>
    </citation>
    <scope>NUCLEOTIDE SEQUENCE [LARGE SCALE GENOMIC DNA]</scope>
    <source>
        <strain evidence="2">SNU_AA5</strain>
        <tissue evidence="2">Soma without cirri and trophi</tissue>
    </source>
</reference>
<evidence type="ECO:0000313" key="3">
    <source>
        <dbReference type="Proteomes" id="UP000440578"/>
    </source>
</evidence>
<dbReference type="AlphaFoldDB" id="A0A6A4VNJ0"/>
<evidence type="ECO:0000256" key="1">
    <source>
        <dbReference type="SAM" id="MobiDB-lite"/>
    </source>
</evidence>
<proteinExistence type="predicted"/>
<keyword evidence="3" id="KW-1185">Reference proteome</keyword>
<dbReference type="Proteomes" id="UP000440578">
    <property type="component" value="Unassembled WGS sequence"/>
</dbReference>
<comment type="caution">
    <text evidence="2">The sequence shown here is derived from an EMBL/GenBank/DDBJ whole genome shotgun (WGS) entry which is preliminary data.</text>
</comment>